<keyword evidence="1" id="KW-1133">Transmembrane helix</keyword>
<reference evidence="2" key="1">
    <citation type="journal article" date="2013" name="Int. J. Syst. Evol. Microbiol.">
        <title>Aestuariibaculum suncheonense gen. nov., sp. nov., a marine bacterium of the family Flavobacteriaceae isolated from a tidal flat and emended descriptions of the genera Gaetbulibacter and Tamlana.</title>
        <authorList>
            <person name="Jeong S.H."/>
            <person name="Park M.S."/>
            <person name="Jin H.M."/>
            <person name="Lee K."/>
            <person name="Park W."/>
            <person name="Jeon C.O."/>
        </authorList>
    </citation>
    <scope>NUCLEOTIDE SEQUENCE</scope>
    <source>
        <strain evidence="2">SC17</strain>
    </source>
</reference>
<dbReference type="RefSeq" id="WP_188216781.1">
    <property type="nucleotide sequence ID" value="NZ_BAABGH010000002.1"/>
</dbReference>
<evidence type="ECO:0008006" key="4">
    <source>
        <dbReference type="Google" id="ProtNLM"/>
    </source>
</evidence>
<dbReference type="GO" id="GO:0003677">
    <property type="term" value="F:DNA binding"/>
    <property type="evidence" value="ECO:0007669"/>
    <property type="project" value="TreeGrafter"/>
</dbReference>
<dbReference type="AlphaFoldDB" id="A0A8J6QGS2"/>
<keyword evidence="1" id="KW-0812">Transmembrane</keyword>
<sequence length="587" mass="67032">MKLFVSFYVISALASAQVSIDSLKAFGSLDISYYATAEINGKVLENVNWKEYSGKITTGPFKSSFKTLSPQKRGFWFTPDIFDFNSFKADSLKVFNAVKYDLKDKLKIYLPLKNEVDNLLTTNDDFIYNDVVFESDSKFGKAAHFNGTSSYIDLRSGKDDVFEELTIAAWVKPTQIRDKHSIIGKGKVFSAKIVDGYLQFTTPSIKDHFSEHNKINEQEWSHVAFVYLPNNELNFFINGNLVSTIKSSGINQTDHSLVVGTNLWGEHYQGFIRDLAIWQRPLSDDEIKQIFNSGILLESKTSSFLTMAILVMLGGTLIGFLIIKYIRTKSVNKGVNNTTLETSLLKVNGAGIAIRLLGGFRVVNKDGADITHKFPPKRRELIICLLLFTLKEDGITSKKMGQLLWPSFSNAQVKNNRSTQVKEIRNILEELDGIEVIYSDKKWRVILNNSSKIDLFHLNERLPHIFTSHKIKYDYSSLKEILAILNLGILLPNFDEEWIDSFKSKFDDFILEFLTPCLSDEHIYSDIKLQVCDVILNIDALHEEAVDFKVKLLMKQGKHMSAQKVSEQFYKLYEQFYGQQYSKDILN</sequence>
<gene>
    <name evidence="2" type="ORF">ICJ84_12630</name>
</gene>
<dbReference type="InterPro" id="IPR051677">
    <property type="entry name" value="AfsR-DnrI-RedD_regulator"/>
</dbReference>
<organism evidence="2 3">
    <name type="scientific">Aestuariibaculum suncheonense</name>
    <dbReference type="NCBI Taxonomy" id="1028745"/>
    <lineage>
        <taxon>Bacteria</taxon>
        <taxon>Pseudomonadati</taxon>
        <taxon>Bacteroidota</taxon>
        <taxon>Flavobacteriia</taxon>
        <taxon>Flavobacteriales</taxon>
        <taxon>Flavobacteriaceae</taxon>
    </lineage>
</organism>
<dbReference type="PANTHER" id="PTHR35807">
    <property type="entry name" value="TRANSCRIPTIONAL REGULATOR REDD-RELATED"/>
    <property type="match status" value="1"/>
</dbReference>
<keyword evidence="3" id="KW-1185">Reference proteome</keyword>
<reference evidence="2" key="2">
    <citation type="submission" date="2020-09" db="EMBL/GenBank/DDBJ databases">
        <authorList>
            <person name="Wu Z."/>
        </authorList>
    </citation>
    <scope>NUCLEOTIDE SEQUENCE</scope>
    <source>
        <strain evidence="2">SC17</strain>
    </source>
</reference>
<proteinExistence type="predicted"/>
<dbReference type="SUPFAM" id="SSF49899">
    <property type="entry name" value="Concanavalin A-like lectins/glucanases"/>
    <property type="match status" value="1"/>
</dbReference>
<dbReference type="PANTHER" id="PTHR35807:SF1">
    <property type="entry name" value="TRANSCRIPTIONAL REGULATOR REDD"/>
    <property type="match status" value="1"/>
</dbReference>
<dbReference type="EMBL" id="JACVXC010000005">
    <property type="protein sequence ID" value="MBD0836283.1"/>
    <property type="molecule type" value="Genomic_DNA"/>
</dbReference>
<dbReference type="GO" id="GO:0005975">
    <property type="term" value="P:carbohydrate metabolic process"/>
    <property type="evidence" value="ECO:0007669"/>
    <property type="project" value="UniProtKB-ARBA"/>
</dbReference>
<keyword evidence="1" id="KW-0472">Membrane</keyword>
<accession>A0A8J6QGS2</accession>
<dbReference type="InterPro" id="IPR013320">
    <property type="entry name" value="ConA-like_dom_sf"/>
</dbReference>
<name>A0A8J6QGS2_9FLAO</name>
<dbReference type="Proteomes" id="UP000602057">
    <property type="component" value="Unassembled WGS sequence"/>
</dbReference>
<evidence type="ECO:0000313" key="2">
    <source>
        <dbReference type="EMBL" id="MBD0836283.1"/>
    </source>
</evidence>
<evidence type="ECO:0000313" key="3">
    <source>
        <dbReference type="Proteomes" id="UP000602057"/>
    </source>
</evidence>
<comment type="caution">
    <text evidence="2">The sequence shown here is derived from an EMBL/GenBank/DDBJ whole genome shotgun (WGS) entry which is preliminary data.</text>
</comment>
<dbReference type="Pfam" id="PF13385">
    <property type="entry name" value="Laminin_G_3"/>
    <property type="match status" value="1"/>
</dbReference>
<dbReference type="Gene3D" id="2.60.120.200">
    <property type="match status" value="1"/>
</dbReference>
<evidence type="ECO:0000256" key="1">
    <source>
        <dbReference type="SAM" id="Phobius"/>
    </source>
</evidence>
<dbReference type="GO" id="GO:0004553">
    <property type="term" value="F:hydrolase activity, hydrolyzing O-glycosyl compounds"/>
    <property type="evidence" value="ECO:0007669"/>
    <property type="project" value="UniProtKB-ARBA"/>
</dbReference>
<feature type="transmembrane region" description="Helical" evidence="1">
    <location>
        <begin position="304"/>
        <end position="323"/>
    </location>
</feature>
<dbReference type="GO" id="GO:0006355">
    <property type="term" value="P:regulation of DNA-templated transcription"/>
    <property type="evidence" value="ECO:0007669"/>
    <property type="project" value="TreeGrafter"/>
</dbReference>
<protein>
    <recommendedName>
        <fullName evidence="4">LamG-like jellyroll fold domain-containing protein</fullName>
    </recommendedName>
</protein>